<dbReference type="AlphaFoldDB" id="A0A8T2B8W2"/>
<comment type="caution">
    <text evidence="1">The sequence shown here is derived from an EMBL/GenBank/DDBJ whole genome shotgun (WGS) entry which is preliminary data.</text>
</comment>
<accession>A0A8T2B8W2</accession>
<proteinExistence type="predicted"/>
<organism evidence="1 2">
    <name type="scientific">Arabidopsis suecica</name>
    <name type="common">Swedish thale-cress</name>
    <name type="synonym">Cardaminopsis suecica</name>
    <dbReference type="NCBI Taxonomy" id="45249"/>
    <lineage>
        <taxon>Eukaryota</taxon>
        <taxon>Viridiplantae</taxon>
        <taxon>Streptophyta</taxon>
        <taxon>Embryophyta</taxon>
        <taxon>Tracheophyta</taxon>
        <taxon>Spermatophyta</taxon>
        <taxon>Magnoliopsida</taxon>
        <taxon>eudicotyledons</taxon>
        <taxon>Gunneridae</taxon>
        <taxon>Pentapetalae</taxon>
        <taxon>rosids</taxon>
        <taxon>malvids</taxon>
        <taxon>Brassicales</taxon>
        <taxon>Brassicaceae</taxon>
        <taxon>Camelineae</taxon>
        <taxon>Arabidopsis</taxon>
    </lineage>
</organism>
<protein>
    <submittedName>
        <fullName evidence="1">Uncharacterized protein</fullName>
    </submittedName>
</protein>
<sequence>MLSLADATTPRAPLILPLLTLIPPDLHVSKLWRKTQSDVMRFYRGLGADLSRRRYMRKTGPCETWWTQEAPKDISFGKGGI</sequence>
<evidence type="ECO:0000313" key="2">
    <source>
        <dbReference type="Proteomes" id="UP000694251"/>
    </source>
</evidence>
<evidence type="ECO:0000313" key="1">
    <source>
        <dbReference type="EMBL" id="KAG7583568.1"/>
    </source>
</evidence>
<gene>
    <name evidence="1" type="ORF">ISN44_As08g030790</name>
</gene>
<dbReference type="EMBL" id="JAEFBJ010000008">
    <property type="protein sequence ID" value="KAG7583568.1"/>
    <property type="molecule type" value="Genomic_DNA"/>
</dbReference>
<keyword evidence="2" id="KW-1185">Reference proteome</keyword>
<reference evidence="1 2" key="1">
    <citation type="submission" date="2020-12" db="EMBL/GenBank/DDBJ databases">
        <title>Concerted genomic and epigenomic changes stabilize Arabidopsis allopolyploids.</title>
        <authorList>
            <person name="Chen Z."/>
        </authorList>
    </citation>
    <scope>NUCLEOTIDE SEQUENCE [LARGE SCALE GENOMIC DNA]</scope>
    <source>
        <strain evidence="1">As9502</strain>
        <tissue evidence="1">Leaf</tissue>
    </source>
</reference>
<dbReference type="Proteomes" id="UP000694251">
    <property type="component" value="Chromosome 8"/>
</dbReference>
<name>A0A8T2B8W2_ARASU</name>